<dbReference type="PANTHER" id="PTHR11829">
    <property type="entry name" value="FORKHEAD BOX PROTEIN"/>
    <property type="match status" value="1"/>
</dbReference>
<feature type="DNA-binding region" description="Fork-head" evidence="4">
    <location>
        <begin position="121"/>
        <end position="215"/>
    </location>
</feature>
<evidence type="ECO:0000256" key="2">
    <source>
        <dbReference type="ARBA" id="ARBA00023125"/>
    </source>
</evidence>
<dbReference type="GO" id="GO:0009653">
    <property type="term" value="P:anatomical structure morphogenesis"/>
    <property type="evidence" value="ECO:0007669"/>
    <property type="project" value="TreeGrafter"/>
</dbReference>
<dbReference type="InterPro" id="IPR030456">
    <property type="entry name" value="TF_fork_head_CS_2"/>
</dbReference>
<dbReference type="PROSITE" id="PS00657">
    <property type="entry name" value="FORK_HEAD_1"/>
    <property type="match status" value="1"/>
</dbReference>
<comment type="subcellular location">
    <subcellularLocation>
        <location evidence="1 4">Nucleus</location>
    </subcellularLocation>
</comment>
<keyword evidence="3 4" id="KW-0539">Nucleus</keyword>
<protein>
    <submittedName>
        <fullName evidence="7">Forkhead box B1</fullName>
    </submittedName>
</protein>
<name>A0A3M7R496_BRAPC</name>
<dbReference type="PROSITE" id="PS50039">
    <property type="entry name" value="FORK_HEAD_3"/>
    <property type="match status" value="1"/>
</dbReference>
<dbReference type="STRING" id="10195.A0A3M7R496"/>
<gene>
    <name evidence="7" type="ORF">BpHYR1_005344</name>
</gene>
<dbReference type="SUPFAM" id="SSF46785">
    <property type="entry name" value="Winged helix' DNA-binding domain"/>
    <property type="match status" value="1"/>
</dbReference>
<feature type="domain" description="Fork-head" evidence="6">
    <location>
        <begin position="121"/>
        <end position="215"/>
    </location>
</feature>
<keyword evidence="2 4" id="KW-0238">DNA-binding</keyword>
<accession>A0A3M7R496</accession>
<dbReference type="GO" id="GO:0000981">
    <property type="term" value="F:DNA-binding transcription factor activity, RNA polymerase II-specific"/>
    <property type="evidence" value="ECO:0007669"/>
    <property type="project" value="TreeGrafter"/>
</dbReference>
<evidence type="ECO:0000256" key="4">
    <source>
        <dbReference type="PROSITE-ProRule" id="PRU00089"/>
    </source>
</evidence>
<organism evidence="7 8">
    <name type="scientific">Brachionus plicatilis</name>
    <name type="common">Marine rotifer</name>
    <name type="synonym">Brachionus muelleri</name>
    <dbReference type="NCBI Taxonomy" id="10195"/>
    <lineage>
        <taxon>Eukaryota</taxon>
        <taxon>Metazoa</taxon>
        <taxon>Spiralia</taxon>
        <taxon>Gnathifera</taxon>
        <taxon>Rotifera</taxon>
        <taxon>Eurotatoria</taxon>
        <taxon>Monogononta</taxon>
        <taxon>Pseudotrocha</taxon>
        <taxon>Ploima</taxon>
        <taxon>Brachionidae</taxon>
        <taxon>Brachionus</taxon>
    </lineage>
</organism>
<evidence type="ECO:0000256" key="1">
    <source>
        <dbReference type="ARBA" id="ARBA00004123"/>
    </source>
</evidence>
<evidence type="ECO:0000256" key="5">
    <source>
        <dbReference type="SAM" id="MobiDB-lite"/>
    </source>
</evidence>
<dbReference type="Gene3D" id="1.10.10.10">
    <property type="entry name" value="Winged helix-like DNA-binding domain superfamily/Winged helix DNA-binding domain"/>
    <property type="match status" value="1"/>
</dbReference>
<keyword evidence="8" id="KW-1185">Reference proteome</keyword>
<feature type="region of interest" description="Disordered" evidence="5">
    <location>
        <begin position="217"/>
        <end position="257"/>
    </location>
</feature>
<dbReference type="InterPro" id="IPR036388">
    <property type="entry name" value="WH-like_DNA-bd_sf"/>
</dbReference>
<evidence type="ECO:0000313" key="7">
    <source>
        <dbReference type="EMBL" id="RNA18366.1"/>
    </source>
</evidence>
<dbReference type="PRINTS" id="PR00053">
    <property type="entry name" value="FORKHEAD"/>
</dbReference>
<dbReference type="InterPro" id="IPR050211">
    <property type="entry name" value="FOX_domain-containing"/>
</dbReference>
<sequence length="378" mass="42177">MISNYEHLPFNANNYMGHSSNLILPVSDIQNYPLMTHSQPAQAYQPAFQPPTFNGTKSHTQQANRKKIKKDKNRLKSQISEAEAKQAIEKGLVTEVDHVDLSHFSGTSTISQQKRRFAEVKPPYSYIALITMAIESSPTGMMTLNEIYQFIENRFPYFKENTQRWQNSIRHNLSLNDCFLKVSKNAGKPGKGNYWALHPKAGDMFGNGSFLRRSKRFKTSSPHKKDELNISASTSPTLSSSSLSNSSVSPATQDKPVENRKETAFGQAMPNQQVSSAFNSYSESQGSMLQPNGLSLFQSYDQCFNAASYTYTNMFYSSSNLNNSSSSSSEASASGIATNSYDLSQSYAQQFSQPFSANNQYFAHQNRIPLSQGYNGAF</sequence>
<dbReference type="InterPro" id="IPR018122">
    <property type="entry name" value="TF_fork_head_CS_1"/>
</dbReference>
<comment type="caution">
    <text evidence="7">The sequence shown here is derived from an EMBL/GenBank/DDBJ whole genome shotgun (WGS) entry which is preliminary data.</text>
</comment>
<dbReference type="Pfam" id="PF00250">
    <property type="entry name" value="Forkhead"/>
    <property type="match status" value="1"/>
</dbReference>
<dbReference type="GO" id="GO:0000978">
    <property type="term" value="F:RNA polymerase II cis-regulatory region sequence-specific DNA binding"/>
    <property type="evidence" value="ECO:0007669"/>
    <property type="project" value="TreeGrafter"/>
</dbReference>
<dbReference type="GO" id="GO:0030154">
    <property type="term" value="P:cell differentiation"/>
    <property type="evidence" value="ECO:0007669"/>
    <property type="project" value="TreeGrafter"/>
</dbReference>
<evidence type="ECO:0000259" key="6">
    <source>
        <dbReference type="PROSITE" id="PS50039"/>
    </source>
</evidence>
<evidence type="ECO:0000256" key="3">
    <source>
        <dbReference type="ARBA" id="ARBA00023242"/>
    </source>
</evidence>
<dbReference type="InterPro" id="IPR001766">
    <property type="entry name" value="Fork_head_dom"/>
</dbReference>
<dbReference type="SMART" id="SM00339">
    <property type="entry name" value="FH"/>
    <property type="match status" value="1"/>
</dbReference>
<evidence type="ECO:0000313" key="8">
    <source>
        <dbReference type="Proteomes" id="UP000276133"/>
    </source>
</evidence>
<reference evidence="7 8" key="1">
    <citation type="journal article" date="2018" name="Sci. Rep.">
        <title>Genomic signatures of local adaptation to the degree of environmental predictability in rotifers.</title>
        <authorList>
            <person name="Franch-Gras L."/>
            <person name="Hahn C."/>
            <person name="Garcia-Roger E.M."/>
            <person name="Carmona M.J."/>
            <person name="Serra M."/>
            <person name="Gomez A."/>
        </authorList>
    </citation>
    <scope>NUCLEOTIDE SEQUENCE [LARGE SCALE GENOMIC DNA]</scope>
    <source>
        <strain evidence="7">HYR1</strain>
    </source>
</reference>
<dbReference type="FunFam" id="1.10.10.10:FF:000042">
    <property type="entry name" value="hepatocyte nuclear factor 3-beta"/>
    <property type="match status" value="1"/>
</dbReference>
<dbReference type="OrthoDB" id="5954824at2759"/>
<dbReference type="PROSITE" id="PS00658">
    <property type="entry name" value="FORK_HEAD_2"/>
    <property type="match status" value="1"/>
</dbReference>
<feature type="compositionally biased region" description="Low complexity" evidence="5">
    <location>
        <begin position="231"/>
        <end position="251"/>
    </location>
</feature>
<dbReference type="InterPro" id="IPR036390">
    <property type="entry name" value="WH_DNA-bd_sf"/>
</dbReference>
<dbReference type="AlphaFoldDB" id="A0A3M7R496"/>
<dbReference type="EMBL" id="REGN01004252">
    <property type="protein sequence ID" value="RNA18366.1"/>
    <property type="molecule type" value="Genomic_DNA"/>
</dbReference>
<dbReference type="PANTHER" id="PTHR11829:SF387">
    <property type="entry name" value="FORK-HEAD DOMAIN-CONTAINING PROTEIN"/>
    <property type="match status" value="1"/>
</dbReference>
<proteinExistence type="predicted"/>
<dbReference type="GO" id="GO:0005634">
    <property type="term" value="C:nucleus"/>
    <property type="evidence" value="ECO:0007669"/>
    <property type="project" value="UniProtKB-SubCell"/>
</dbReference>
<dbReference type="Proteomes" id="UP000276133">
    <property type="component" value="Unassembled WGS sequence"/>
</dbReference>